<dbReference type="GeneTree" id="ENSGT00390000012403"/>
<gene>
    <name evidence="15" type="primary">RPA1</name>
</gene>
<dbReference type="PANTHER" id="PTHR47165:SF4">
    <property type="entry name" value="OS03G0429900 PROTEIN"/>
    <property type="match status" value="1"/>
</dbReference>
<dbReference type="GO" id="GO:0006281">
    <property type="term" value="P:DNA repair"/>
    <property type="evidence" value="ECO:0007669"/>
    <property type="project" value="InterPro"/>
</dbReference>
<dbReference type="InterPro" id="IPR047192">
    <property type="entry name" value="Euk_RPA1_DBD_C"/>
</dbReference>
<dbReference type="Proteomes" id="UP000694548">
    <property type="component" value="Unassembled WGS sequence"/>
</dbReference>
<name>A0A8C6VVV8_NOTFU</name>
<evidence type="ECO:0000259" key="12">
    <source>
        <dbReference type="Pfam" id="PF04057"/>
    </source>
</evidence>
<feature type="domain" description="OB" evidence="11">
    <location>
        <begin position="266"/>
        <end position="348"/>
    </location>
</feature>
<keyword evidence="7 9" id="KW-0238">DNA-binding</keyword>
<sequence>MMLYCSTEFRTIKRLKHKSTCFNLQALFKGSPVNNPVLQLLDMRKLCGASGPPRFRLKMSDGQHSFSSFLLATQLHHLVEEDLLVPLCVCKLKKTTSSTLSDGRHVVVIVDMEVLQSAEETGEKIGNPVPFSLSDESVSSPQKVSSTASEPASSLPTEAPGPSYRNGSGRGKDFTGKAPMKAEPLMASPMKASPMMTSPMKASPMKVSPIKAEPLMASPMEAPSMMMSPMKASPTMASPMKASCSSPVSPAKVIPIAMLNPYQSKWTIRARVTNKSNIRNWNNSRGEGKLFSFEIVDESGEIRITAFNNEVDKFFPLVEQGKVYYISKASLKPANKQFMKLNNDYEMTLNSNSSIVPCEDSQGVPTMQCDFVPIKDLADRDNDAIVDVIGVCKSAEDVTRITTRANRDVSKRALSLMDMTGKEVSVTLWGEEAEKFDASGSPVVAIKKARLSDFRGKSLSASFSSTIMVNPDIPQAFCLRACFSPDLHGCLILSPVYMLTARSYFWSRQSVYHFFSTSLCTFYKDKGCLVWLVFLWYDQGGYALDSQSLTETGPATGSSAVNWKTFSEMKKDNLGHGEKADYFSCVATVVFIRKESCLYQACPSADCYKKVIDQNNGMYHCGKCNKEFPNFKYRLLLSANLADCWDNQWVTCFQETAEVLLGCSAAELGQLRDTDETAFDEVFQKANFSTHIFKNRVKLETYNDESRVKVTVLEILPVDHREYSRNLLSSISKLAR</sequence>
<dbReference type="CDD" id="cd04475">
    <property type="entry name" value="RPA1_DBD_B"/>
    <property type="match status" value="1"/>
</dbReference>
<dbReference type="FunFam" id="2.40.50.140:FF:000117">
    <property type="entry name" value="Replication protein A subunit"/>
    <property type="match status" value="1"/>
</dbReference>
<keyword evidence="4 9" id="KW-0479">Metal-binding</keyword>
<evidence type="ECO:0000313" key="16">
    <source>
        <dbReference type="Proteomes" id="UP000694548"/>
    </source>
</evidence>
<keyword evidence="6 9" id="KW-0862">Zinc</keyword>
<evidence type="ECO:0000256" key="7">
    <source>
        <dbReference type="ARBA" id="ARBA00023125"/>
    </source>
</evidence>
<dbReference type="Pfam" id="PF04057">
    <property type="entry name" value="Rep-A_N"/>
    <property type="match status" value="1"/>
</dbReference>
<comment type="similarity">
    <text evidence="2 9">Belongs to the replication factor A protein 1 family.</text>
</comment>
<evidence type="ECO:0000256" key="10">
    <source>
        <dbReference type="SAM" id="MobiDB-lite"/>
    </source>
</evidence>
<evidence type="ECO:0000256" key="9">
    <source>
        <dbReference type="RuleBase" id="RU364130"/>
    </source>
</evidence>
<dbReference type="PANTHER" id="PTHR47165">
    <property type="entry name" value="OS03G0429900 PROTEIN"/>
    <property type="match status" value="1"/>
</dbReference>
<dbReference type="InterPro" id="IPR012340">
    <property type="entry name" value="NA-bd_OB-fold"/>
</dbReference>
<dbReference type="CDD" id="cd04476">
    <property type="entry name" value="RPA1_DBD_C"/>
    <property type="match status" value="1"/>
</dbReference>
<dbReference type="GO" id="GO:0016605">
    <property type="term" value="C:PML body"/>
    <property type="evidence" value="ECO:0007669"/>
    <property type="project" value="UniProtKB-SubCell"/>
</dbReference>
<comment type="function">
    <text evidence="9">As part of the heterotrimeric replication protein A complex (RPA/RP-A), binds and stabilizes single-stranded DNA intermediates, that form during DNA replication or upon DNA stress. It prevents their reannealing and in parallel, recruits and activates different proteins and complexes involved in DNA metabolism. Thereby, it plays an essential role both in DNA replication and the cellular response to DNA damage.</text>
</comment>
<comment type="subunit">
    <text evidence="9">Component of the heterotrimeric canonical replication protein A complex (RPA).</text>
</comment>
<dbReference type="Pfam" id="PF01336">
    <property type="entry name" value="tRNA_anti-codon"/>
    <property type="match status" value="1"/>
</dbReference>
<evidence type="ECO:0000256" key="1">
    <source>
        <dbReference type="ARBA" id="ARBA00004322"/>
    </source>
</evidence>
<keyword evidence="16" id="KW-1185">Reference proteome</keyword>
<evidence type="ECO:0000259" key="11">
    <source>
        <dbReference type="Pfam" id="PF01336"/>
    </source>
</evidence>
<feature type="domain" description="Replication factor-A protein 1 N-terminal" evidence="12">
    <location>
        <begin position="30"/>
        <end position="117"/>
    </location>
</feature>
<dbReference type="InterPro" id="IPR004591">
    <property type="entry name" value="Rfa1"/>
</dbReference>
<dbReference type="FunFam" id="2.40.50.140:FF:000090">
    <property type="entry name" value="Replication protein A subunit"/>
    <property type="match status" value="1"/>
</dbReference>
<dbReference type="Pfam" id="PF08646">
    <property type="entry name" value="Rep_fac-A_C"/>
    <property type="match status" value="1"/>
</dbReference>
<dbReference type="Ensembl" id="ENSNFUT00015045649.1">
    <property type="protein sequence ID" value="ENSNFUP00015043742.1"/>
    <property type="gene ID" value="ENSNFUG00015020856.1"/>
</dbReference>
<evidence type="ECO:0000256" key="6">
    <source>
        <dbReference type="ARBA" id="ARBA00022833"/>
    </source>
</evidence>
<reference evidence="15" key="1">
    <citation type="submission" date="2025-08" db="UniProtKB">
        <authorList>
            <consortium name="Ensembl"/>
        </authorList>
    </citation>
    <scope>IDENTIFICATION</scope>
</reference>
<evidence type="ECO:0000259" key="14">
    <source>
        <dbReference type="Pfam" id="PF16900"/>
    </source>
</evidence>
<dbReference type="CDD" id="cd04477">
    <property type="entry name" value="RPA1N"/>
    <property type="match status" value="1"/>
</dbReference>
<feature type="domain" description="Replication factor A C-terminal" evidence="13">
    <location>
        <begin position="582"/>
        <end position="727"/>
    </location>
</feature>
<protein>
    <recommendedName>
        <fullName evidence="9">Replication protein A subunit</fullName>
    </recommendedName>
</protein>
<dbReference type="Pfam" id="PF16900">
    <property type="entry name" value="REPA_OB_2"/>
    <property type="match status" value="1"/>
</dbReference>
<evidence type="ECO:0000256" key="8">
    <source>
        <dbReference type="ARBA" id="ARBA00023242"/>
    </source>
</evidence>
<evidence type="ECO:0000313" key="15">
    <source>
        <dbReference type="Ensembl" id="ENSNFUP00015043742.1"/>
    </source>
</evidence>
<dbReference type="InterPro" id="IPR031657">
    <property type="entry name" value="REPA_OB_2"/>
</dbReference>
<organism evidence="15 16">
    <name type="scientific">Nothobranchius furzeri</name>
    <name type="common">Turquoise killifish</name>
    <dbReference type="NCBI Taxonomy" id="105023"/>
    <lineage>
        <taxon>Eukaryota</taxon>
        <taxon>Metazoa</taxon>
        <taxon>Chordata</taxon>
        <taxon>Craniata</taxon>
        <taxon>Vertebrata</taxon>
        <taxon>Euteleostomi</taxon>
        <taxon>Actinopterygii</taxon>
        <taxon>Neopterygii</taxon>
        <taxon>Teleostei</taxon>
        <taxon>Neoteleostei</taxon>
        <taxon>Acanthomorphata</taxon>
        <taxon>Ovalentaria</taxon>
        <taxon>Atherinomorphae</taxon>
        <taxon>Cyprinodontiformes</taxon>
        <taxon>Nothobranchiidae</taxon>
        <taxon>Nothobranchius</taxon>
    </lineage>
</organism>
<evidence type="ECO:0000256" key="5">
    <source>
        <dbReference type="ARBA" id="ARBA00022771"/>
    </source>
</evidence>
<proteinExistence type="inferred from homology"/>
<dbReference type="InterPro" id="IPR004365">
    <property type="entry name" value="NA-bd_OB_tRNA"/>
</dbReference>
<evidence type="ECO:0000259" key="13">
    <source>
        <dbReference type="Pfam" id="PF08646"/>
    </source>
</evidence>
<evidence type="ECO:0000256" key="4">
    <source>
        <dbReference type="ARBA" id="ARBA00022723"/>
    </source>
</evidence>
<dbReference type="GO" id="GO:0006310">
    <property type="term" value="P:DNA recombination"/>
    <property type="evidence" value="ECO:0007669"/>
    <property type="project" value="InterPro"/>
</dbReference>
<dbReference type="FunFam" id="2.40.50.140:FF:000064">
    <property type="entry name" value="Replication protein A subunit"/>
    <property type="match status" value="1"/>
</dbReference>
<keyword evidence="3 9" id="KW-0235">DNA replication</keyword>
<dbReference type="FunFam" id="2.40.50.140:FF:000041">
    <property type="entry name" value="Replication protein A subunit"/>
    <property type="match status" value="1"/>
</dbReference>
<dbReference type="GO" id="GO:0008270">
    <property type="term" value="F:zinc ion binding"/>
    <property type="evidence" value="ECO:0007669"/>
    <property type="project" value="UniProtKB-KW"/>
</dbReference>
<dbReference type="GO" id="GO:0006260">
    <property type="term" value="P:DNA replication"/>
    <property type="evidence" value="ECO:0007669"/>
    <property type="project" value="UniProtKB-KW"/>
</dbReference>
<dbReference type="CDD" id="cd04474">
    <property type="entry name" value="RPA1_DBD_A"/>
    <property type="match status" value="1"/>
</dbReference>
<feature type="domain" description="Replication protein A OB" evidence="14">
    <location>
        <begin position="374"/>
        <end position="470"/>
    </location>
</feature>
<dbReference type="GO" id="GO:0003677">
    <property type="term" value="F:DNA binding"/>
    <property type="evidence" value="ECO:0007669"/>
    <property type="project" value="UniProtKB-KW"/>
</dbReference>
<dbReference type="SUPFAM" id="SSF50249">
    <property type="entry name" value="Nucleic acid-binding proteins"/>
    <property type="match status" value="4"/>
</dbReference>
<evidence type="ECO:0000256" key="3">
    <source>
        <dbReference type="ARBA" id="ARBA00022705"/>
    </source>
</evidence>
<dbReference type="Gene3D" id="2.40.50.140">
    <property type="entry name" value="Nucleic acid-binding proteins"/>
    <property type="match status" value="4"/>
</dbReference>
<keyword evidence="5 9" id="KW-0863">Zinc-finger</keyword>
<keyword evidence="8 9" id="KW-0539">Nucleus</keyword>
<dbReference type="NCBIfam" id="TIGR00617">
    <property type="entry name" value="rpa1"/>
    <property type="match status" value="1"/>
</dbReference>
<dbReference type="AlphaFoldDB" id="A0A8C6VVV8"/>
<dbReference type="InterPro" id="IPR007199">
    <property type="entry name" value="Rep_factor-A_N"/>
</dbReference>
<reference evidence="15" key="2">
    <citation type="submission" date="2025-09" db="UniProtKB">
        <authorList>
            <consortium name="Ensembl"/>
        </authorList>
    </citation>
    <scope>IDENTIFICATION</scope>
</reference>
<evidence type="ECO:0000256" key="2">
    <source>
        <dbReference type="ARBA" id="ARBA00005690"/>
    </source>
</evidence>
<accession>A0A8C6VVV8</accession>
<comment type="subcellular location">
    <subcellularLocation>
        <location evidence="1">Nucleus</location>
        <location evidence="1">PML body</location>
    </subcellularLocation>
</comment>
<feature type="region of interest" description="Disordered" evidence="10">
    <location>
        <begin position="121"/>
        <end position="185"/>
    </location>
</feature>
<dbReference type="InterPro" id="IPR013955">
    <property type="entry name" value="Rep_factor-A_C"/>
</dbReference>
<feature type="compositionally biased region" description="Polar residues" evidence="10">
    <location>
        <begin position="134"/>
        <end position="156"/>
    </location>
</feature>